<evidence type="ECO:0000256" key="2">
    <source>
        <dbReference type="ARBA" id="ARBA00012157"/>
    </source>
</evidence>
<comment type="function">
    <text evidence="7">Polynucleotide kinase that can phosphorylate the 5'-hydroxyl groups of both single-stranded RNA (ssRNA) and single-stranded DNA (ssDNA). Exhibits a strong preference for ssRNA.</text>
</comment>
<dbReference type="EMBL" id="QMQV01000001">
    <property type="protein sequence ID" value="RLE50724.1"/>
    <property type="molecule type" value="Genomic_DNA"/>
</dbReference>
<sequence>MLVTLTQGKHLLIHGPASFTIQKGVVEILKALIHQSSKGFLVPKGRVLALKAIEDCLITVNIGEGGKVEEREKAFPEQWDQVIDELSRQKGTVVVIGDVDSGKTTFCTMLLNSALRKGLRAAFINEDPGQADILIPTTIGATILESPTIYLSQLKPIASFFIGKTTPTGVADRVILGLAKLRSEVIDEADLIVVNTSGWIKGEKAKELKLATVAVLEADRIVFLKKDSELNHILRGLQKSYHDDRKVYTIKALEGAKIRSREERRFLRESSYNKYFSEAKKRILNLDDLDISYGMLGSGQRLDEKDLATISMLLNSNVVYAEENYDSLLIVIGKDSKLNKDAISNVRNAFGKSTVKVVKEGDERGLLIGLLSRGKLQGVGVLRKIDYVNRKIEIITPYEGEVTAIEFGCLRLNDEFKEVKQYVHVPI</sequence>
<evidence type="ECO:0000256" key="1">
    <source>
        <dbReference type="ARBA" id="ARBA00001968"/>
    </source>
</evidence>
<dbReference type="AlphaFoldDB" id="A0A497ETM1"/>
<dbReference type="GO" id="GO:0006396">
    <property type="term" value="P:RNA processing"/>
    <property type="evidence" value="ECO:0007669"/>
    <property type="project" value="InterPro"/>
</dbReference>
<dbReference type="Gene3D" id="3.40.50.300">
    <property type="entry name" value="P-loop containing nucleotide triphosphate hydrolases"/>
    <property type="match status" value="1"/>
</dbReference>
<dbReference type="EC" id="2.7.1.78" evidence="2"/>
<keyword evidence="6" id="KW-0067">ATP-binding</keyword>
<evidence type="ECO:0000256" key="6">
    <source>
        <dbReference type="ARBA" id="ARBA00022840"/>
    </source>
</evidence>
<reference evidence="11 12" key="1">
    <citation type="submission" date="2018-06" db="EMBL/GenBank/DDBJ databases">
        <title>Extensive metabolic versatility and redundancy in microbially diverse, dynamic hydrothermal sediments.</title>
        <authorList>
            <person name="Dombrowski N."/>
            <person name="Teske A."/>
            <person name="Baker B.J."/>
        </authorList>
    </citation>
    <scope>NUCLEOTIDE SEQUENCE [LARGE SCALE GENOMIC DNA]</scope>
    <source>
        <strain evidence="11">B66_G16</strain>
    </source>
</reference>
<evidence type="ECO:0000256" key="8">
    <source>
        <dbReference type="ARBA" id="ARBA00044641"/>
    </source>
</evidence>
<dbReference type="InterPro" id="IPR045116">
    <property type="entry name" value="Clp1/Grc3"/>
</dbReference>
<evidence type="ECO:0000256" key="7">
    <source>
        <dbReference type="ARBA" id="ARBA00024737"/>
    </source>
</evidence>
<gene>
    <name evidence="11" type="ORF">DRJ31_00065</name>
</gene>
<evidence type="ECO:0000256" key="3">
    <source>
        <dbReference type="ARBA" id="ARBA00022679"/>
    </source>
</evidence>
<dbReference type="GO" id="GO:0005524">
    <property type="term" value="F:ATP binding"/>
    <property type="evidence" value="ECO:0007669"/>
    <property type="project" value="UniProtKB-KW"/>
</dbReference>
<keyword evidence="5" id="KW-0418">Kinase</keyword>
<comment type="caution">
    <text evidence="11">The sequence shown here is derived from an EMBL/GenBank/DDBJ whole genome shotgun (WGS) entry which is preliminary data.</text>
</comment>
<name>A0A497ETM1_9CREN</name>
<organism evidence="11 12">
    <name type="scientific">Thermoproteota archaeon</name>
    <dbReference type="NCBI Taxonomy" id="2056631"/>
    <lineage>
        <taxon>Archaea</taxon>
        <taxon>Thermoproteota</taxon>
    </lineage>
</organism>
<evidence type="ECO:0000256" key="9">
    <source>
        <dbReference type="ARBA" id="ARBA00044673"/>
    </source>
</evidence>
<evidence type="ECO:0000256" key="5">
    <source>
        <dbReference type="ARBA" id="ARBA00022777"/>
    </source>
</evidence>
<evidence type="ECO:0000259" key="10">
    <source>
        <dbReference type="Pfam" id="PF16575"/>
    </source>
</evidence>
<evidence type="ECO:0000313" key="11">
    <source>
        <dbReference type="EMBL" id="RLE50724.1"/>
    </source>
</evidence>
<protein>
    <recommendedName>
        <fullName evidence="2">polynucleotide 5'-hydroxyl-kinase</fullName>
        <ecNumber evidence="2">2.7.1.78</ecNumber>
    </recommendedName>
</protein>
<evidence type="ECO:0000256" key="4">
    <source>
        <dbReference type="ARBA" id="ARBA00022741"/>
    </source>
</evidence>
<comment type="catalytic activity">
    <reaction evidence="8">
        <text>a 5'-end dephospho-ribonucleoside-RNA + ATP = a 5'-end 5'-phospho-ribonucleoside-RNA + ADP + H(+)</text>
        <dbReference type="Rhea" id="RHEA:54580"/>
        <dbReference type="Rhea" id="RHEA-COMP:13936"/>
        <dbReference type="Rhea" id="RHEA-COMP:15179"/>
        <dbReference type="ChEBI" id="CHEBI:15378"/>
        <dbReference type="ChEBI" id="CHEBI:30616"/>
        <dbReference type="ChEBI" id="CHEBI:138282"/>
        <dbReference type="ChEBI" id="CHEBI:138284"/>
        <dbReference type="ChEBI" id="CHEBI:456216"/>
        <dbReference type="EC" id="2.7.1.78"/>
    </reaction>
</comment>
<dbReference type="PANTHER" id="PTHR12755:SF3">
    <property type="entry name" value="POLYNUCLEOTIDE 5'-HYDROXYL-KINASE NOL9"/>
    <property type="match status" value="1"/>
</dbReference>
<keyword evidence="4" id="KW-0547">Nucleotide-binding</keyword>
<feature type="domain" description="Clp1 P-loop" evidence="10">
    <location>
        <begin position="97"/>
        <end position="277"/>
    </location>
</feature>
<evidence type="ECO:0000313" key="12">
    <source>
        <dbReference type="Proteomes" id="UP000278475"/>
    </source>
</evidence>
<comment type="catalytic activity">
    <reaction evidence="9">
        <text>a 5'-end dephospho-2'-deoxyribonucleoside-DNA + ATP = a 5'-end 5'-phospho-2'-deoxyribonucleoside-DNA + ADP + H(+)</text>
        <dbReference type="Rhea" id="RHEA:15669"/>
        <dbReference type="Rhea" id="RHEA-COMP:13180"/>
        <dbReference type="Rhea" id="RHEA-COMP:13184"/>
        <dbReference type="ChEBI" id="CHEBI:15378"/>
        <dbReference type="ChEBI" id="CHEBI:30616"/>
        <dbReference type="ChEBI" id="CHEBI:136412"/>
        <dbReference type="ChEBI" id="CHEBI:136416"/>
        <dbReference type="ChEBI" id="CHEBI:456216"/>
        <dbReference type="EC" id="2.7.1.78"/>
    </reaction>
</comment>
<dbReference type="Proteomes" id="UP000278475">
    <property type="component" value="Unassembled WGS sequence"/>
</dbReference>
<dbReference type="Pfam" id="PF16575">
    <property type="entry name" value="CLP1_P"/>
    <property type="match status" value="1"/>
</dbReference>
<comment type="cofactor">
    <cofactor evidence="1">
        <name>a divalent metal cation</name>
        <dbReference type="ChEBI" id="CHEBI:60240"/>
    </cofactor>
</comment>
<accession>A0A497ETM1</accession>
<dbReference type="GO" id="GO:0051734">
    <property type="term" value="F:ATP-dependent polynucleotide 5'-hydroxyl-kinase activity"/>
    <property type="evidence" value="ECO:0007669"/>
    <property type="project" value="UniProtKB-EC"/>
</dbReference>
<dbReference type="InterPro" id="IPR032319">
    <property type="entry name" value="CLP1_P"/>
</dbReference>
<keyword evidence="3" id="KW-0808">Transferase</keyword>
<proteinExistence type="predicted"/>
<dbReference type="SUPFAM" id="SSF52540">
    <property type="entry name" value="P-loop containing nucleoside triphosphate hydrolases"/>
    <property type="match status" value="1"/>
</dbReference>
<dbReference type="InterPro" id="IPR027417">
    <property type="entry name" value="P-loop_NTPase"/>
</dbReference>
<dbReference type="PANTHER" id="PTHR12755">
    <property type="entry name" value="CLEAVAGE/POLYADENYLATION FACTOR IA SUBUNIT CLP1P"/>
    <property type="match status" value="1"/>
</dbReference>